<name>A0A3L6PIH9_PANMI</name>
<feature type="region of interest" description="Disordered" evidence="1">
    <location>
        <begin position="236"/>
        <end position="261"/>
    </location>
</feature>
<dbReference type="Proteomes" id="UP000275267">
    <property type="component" value="Unassembled WGS sequence"/>
</dbReference>
<keyword evidence="3" id="KW-1185">Reference proteome</keyword>
<dbReference type="STRING" id="4540.A0A3L6PIH9"/>
<evidence type="ECO:0000256" key="1">
    <source>
        <dbReference type="SAM" id="MobiDB-lite"/>
    </source>
</evidence>
<proteinExistence type="predicted"/>
<dbReference type="PANTHER" id="PTHR31656">
    <property type="entry name" value="ROOT CAP DOMAIN-CONTAINING PROTEIN"/>
    <property type="match status" value="1"/>
</dbReference>
<dbReference type="EMBL" id="PQIB02000017">
    <property type="protein sequence ID" value="RLM58113.1"/>
    <property type="molecule type" value="Genomic_DNA"/>
</dbReference>
<protein>
    <submittedName>
        <fullName evidence="2">Transposon protein</fullName>
    </submittedName>
</protein>
<dbReference type="AlphaFoldDB" id="A0A3L6PIH9"/>
<dbReference type="InterPro" id="IPR009646">
    <property type="entry name" value="Root_cap"/>
</dbReference>
<accession>A0A3L6PIH9</accession>
<evidence type="ECO:0000313" key="2">
    <source>
        <dbReference type="EMBL" id="RLM58113.1"/>
    </source>
</evidence>
<organism evidence="2 3">
    <name type="scientific">Panicum miliaceum</name>
    <name type="common">Proso millet</name>
    <name type="synonym">Broomcorn millet</name>
    <dbReference type="NCBI Taxonomy" id="4540"/>
    <lineage>
        <taxon>Eukaryota</taxon>
        <taxon>Viridiplantae</taxon>
        <taxon>Streptophyta</taxon>
        <taxon>Embryophyta</taxon>
        <taxon>Tracheophyta</taxon>
        <taxon>Spermatophyta</taxon>
        <taxon>Magnoliopsida</taxon>
        <taxon>Liliopsida</taxon>
        <taxon>Poales</taxon>
        <taxon>Poaceae</taxon>
        <taxon>PACMAD clade</taxon>
        <taxon>Panicoideae</taxon>
        <taxon>Panicodae</taxon>
        <taxon>Paniceae</taxon>
        <taxon>Panicinae</taxon>
        <taxon>Panicum</taxon>
        <taxon>Panicum sect. Panicum</taxon>
    </lineage>
</organism>
<comment type="caution">
    <text evidence="2">The sequence shown here is derived from an EMBL/GenBank/DDBJ whole genome shotgun (WGS) entry which is preliminary data.</text>
</comment>
<reference evidence="3" key="1">
    <citation type="journal article" date="2019" name="Nat. Commun.">
        <title>The genome of broomcorn millet.</title>
        <authorList>
            <person name="Zou C."/>
            <person name="Miki D."/>
            <person name="Li D."/>
            <person name="Tang Q."/>
            <person name="Xiao L."/>
            <person name="Rajput S."/>
            <person name="Deng P."/>
            <person name="Jia W."/>
            <person name="Huang R."/>
            <person name="Zhang M."/>
            <person name="Sun Y."/>
            <person name="Hu J."/>
            <person name="Fu X."/>
            <person name="Schnable P.S."/>
            <person name="Li F."/>
            <person name="Zhang H."/>
            <person name="Feng B."/>
            <person name="Zhu X."/>
            <person name="Liu R."/>
            <person name="Schnable J.C."/>
            <person name="Zhu J.-K."/>
            <person name="Zhang H."/>
        </authorList>
    </citation>
    <scope>NUCLEOTIDE SEQUENCE [LARGE SCALE GENOMIC DNA]</scope>
</reference>
<feature type="region of interest" description="Disordered" evidence="1">
    <location>
        <begin position="161"/>
        <end position="180"/>
    </location>
</feature>
<dbReference type="Pfam" id="PF06830">
    <property type="entry name" value="Root_cap"/>
    <property type="match status" value="1"/>
</dbReference>
<evidence type="ECO:0000313" key="3">
    <source>
        <dbReference type="Proteomes" id="UP000275267"/>
    </source>
</evidence>
<sequence length="317" mass="35255">MIVDERLDLCWLDKVVLLETPKGFVLFNIKSKILNAPKDLRKACDKLVPGIGETIEDNMLYAKVMAKILTPKLVKDWEFSMSFPPDMVLKLQKADAAADDACKQIDYKMFRFIHCSLADLERLPGLKTVWVRKLKAYADRWSSQQELQITGKRCHTDVVGADETSRGADEDSPGASSEGYKKARCEIALGTSKPETEQQVSVSSGWGAEDARARSGIQSSPFMPYLGRTRMIQRLPSALGPGHAPRRRTPGSTRRDRYGRTGEDSLVHLDLAFRFHNLTGDVNGVLGQTYGPGYVSKLDIGAKMPVMGGAHRYLYSL</sequence>
<gene>
    <name evidence="2" type="ORF">C2845_PM18G11540</name>
</gene>
<dbReference type="OrthoDB" id="2012132at2759"/>